<dbReference type="PANTHER" id="PTHR43742:SF4">
    <property type="entry name" value="TRIMETHYLAMINE-N-OXIDE REDUCTASE 1"/>
    <property type="match status" value="1"/>
</dbReference>
<dbReference type="Proteomes" id="UP000297537">
    <property type="component" value="Unassembled WGS sequence"/>
</dbReference>
<dbReference type="PANTHER" id="PTHR43742">
    <property type="entry name" value="TRIMETHYLAMINE-N-OXIDE REDUCTASE"/>
    <property type="match status" value="1"/>
</dbReference>
<dbReference type="GO" id="GO:0043546">
    <property type="term" value="F:molybdopterin cofactor binding"/>
    <property type="evidence" value="ECO:0007669"/>
    <property type="project" value="InterPro"/>
</dbReference>
<evidence type="ECO:0000256" key="4">
    <source>
        <dbReference type="ARBA" id="ARBA00022723"/>
    </source>
</evidence>
<feature type="non-terminal residue" evidence="7">
    <location>
        <position position="1"/>
    </location>
</feature>
<dbReference type="InterPro" id="IPR006655">
    <property type="entry name" value="Mopterin_OxRdtase_prok_CS"/>
</dbReference>
<evidence type="ECO:0000256" key="3">
    <source>
        <dbReference type="ARBA" id="ARBA00022505"/>
    </source>
</evidence>
<comment type="cofactor">
    <cofactor evidence="1">
        <name>Mo-bis(molybdopterin guanine dinucleotide)</name>
        <dbReference type="ChEBI" id="CHEBI:60539"/>
    </cofactor>
</comment>
<dbReference type="GO" id="GO:0030151">
    <property type="term" value="F:molybdenum ion binding"/>
    <property type="evidence" value="ECO:0007669"/>
    <property type="project" value="TreeGrafter"/>
</dbReference>
<dbReference type="Pfam" id="PF01568">
    <property type="entry name" value="Molydop_binding"/>
    <property type="match status" value="1"/>
</dbReference>
<evidence type="ECO:0000256" key="5">
    <source>
        <dbReference type="ARBA" id="ARBA00023002"/>
    </source>
</evidence>
<comment type="similarity">
    <text evidence="2">Belongs to the prokaryotic molybdopterin-containing oxidoreductase family.</text>
</comment>
<evidence type="ECO:0000313" key="8">
    <source>
        <dbReference type="Proteomes" id="UP000297537"/>
    </source>
</evidence>
<comment type="caution">
    <text evidence="7">The sequence shown here is derived from an EMBL/GenBank/DDBJ whole genome shotgun (WGS) entry which is preliminary data.</text>
</comment>
<dbReference type="GO" id="GO:0030288">
    <property type="term" value="C:outer membrane-bounded periplasmic space"/>
    <property type="evidence" value="ECO:0007669"/>
    <property type="project" value="TreeGrafter"/>
</dbReference>
<dbReference type="EMBL" id="PYKJ01000008">
    <property type="protein sequence ID" value="TGD01305.1"/>
    <property type="molecule type" value="Genomic_DNA"/>
</dbReference>
<dbReference type="InterPro" id="IPR009010">
    <property type="entry name" value="Asp_de-COase-like_dom_sf"/>
</dbReference>
<evidence type="ECO:0000259" key="6">
    <source>
        <dbReference type="Pfam" id="PF01568"/>
    </source>
</evidence>
<gene>
    <name evidence="7" type="ORF">C9F08_00195</name>
</gene>
<dbReference type="RefSeq" id="WP_320643154.1">
    <property type="nucleotide sequence ID" value="NZ_PYKJ01000008.1"/>
</dbReference>
<dbReference type="SUPFAM" id="SSF53706">
    <property type="entry name" value="Formate dehydrogenase/DMSO reductase, domains 1-3"/>
    <property type="match status" value="1"/>
</dbReference>
<keyword evidence="3" id="KW-0500">Molybdenum</keyword>
<keyword evidence="4" id="KW-0479">Metal-binding</keyword>
<dbReference type="Gene3D" id="3.90.55.10">
    <property type="entry name" value="Dimethylsulfoxide Reductase, domain 3"/>
    <property type="match status" value="1"/>
</dbReference>
<dbReference type="GO" id="GO:0016491">
    <property type="term" value="F:oxidoreductase activity"/>
    <property type="evidence" value="ECO:0007669"/>
    <property type="project" value="UniProtKB-KW"/>
</dbReference>
<organism evidence="7 8">
    <name type="scientific">Salmonella enteritidis</name>
    <dbReference type="NCBI Taxonomy" id="149539"/>
    <lineage>
        <taxon>Bacteria</taxon>
        <taxon>Pseudomonadati</taxon>
        <taxon>Pseudomonadota</taxon>
        <taxon>Gammaproteobacteria</taxon>
        <taxon>Enterobacterales</taxon>
        <taxon>Enterobacteriaceae</taxon>
        <taxon>Salmonella</taxon>
    </lineage>
</organism>
<sequence length="328" mass="36827">SDLPPPSLSERTALEQVGNHSNRGLLAMKPGVAPQFEARNDFDIFRDLCRRFNREAAFTEGHDEMCWLKRIWQEGSQQGKGRGIHLPTFEVFWNQQEYIEFDHPQMFVRHQAFREDPDLEPLGTPSGLIEIYSKTIADMQYDDCQGHPMWFEKIERSHGGPGSQRWPLHLQSVHPDFRLHSQLCESETLRQQYAVGGKEPVFINPQDASARGIRNGDIVRVFNARGQVLAGAVVSDRYAPGVARIHEGAWYDPDKGGDLNALCKYGNPNVLTLDIGTSQLAQATSAHTTLVEIEKYTGPMDNVTAFNGPVEMVAQCEYVPASQGNPHD</sequence>
<name>A0A5R1Z3V3_SALEN</name>
<protein>
    <submittedName>
        <fullName evidence="7">Trimethylamine-N-oxide reductase TorA</fullName>
    </submittedName>
</protein>
<keyword evidence="5" id="KW-0560">Oxidoreductase</keyword>
<evidence type="ECO:0000256" key="2">
    <source>
        <dbReference type="ARBA" id="ARBA00010312"/>
    </source>
</evidence>
<dbReference type="Gene3D" id="2.40.40.20">
    <property type="match status" value="1"/>
</dbReference>
<dbReference type="FunFam" id="2.40.40.20:FF:000009">
    <property type="entry name" value="Biotin sulfoxide reductase 2"/>
    <property type="match status" value="1"/>
</dbReference>
<dbReference type="CDD" id="cd02793">
    <property type="entry name" value="MopB_CT_DMSOR-BSOR-TMAOR"/>
    <property type="match status" value="1"/>
</dbReference>
<dbReference type="PROSITE" id="PS00932">
    <property type="entry name" value="MOLYBDOPTERIN_PROK_3"/>
    <property type="match status" value="1"/>
</dbReference>
<dbReference type="InterPro" id="IPR050612">
    <property type="entry name" value="Prok_Mopterin_Oxidored"/>
</dbReference>
<evidence type="ECO:0000256" key="1">
    <source>
        <dbReference type="ARBA" id="ARBA00001942"/>
    </source>
</evidence>
<dbReference type="InterPro" id="IPR041954">
    <property type="entry name" value="CT_DMSOR/BSOR/TMAOR"/>
</dbReference>
<proteinExistence type="inferred from homology"/>
<dbReference type="AlphaFoldDB" id="A0A5R1Z3V3"/>
<dbReference type="GO" id="GO:0009055">
    <property type="term" value="F:electron transfer activity"/>
    <property type="evidence" value="ECO:0007669"/>
    <property type="project" value="TreeGrafter"/>
</dbReference>
<dbReference type="InterPro" id="IPR006657">
    <property type="entry name" value="MoPterin_dinucl-bd_dom"/>
</dbReference>
<dbReference type="GO" id="GO:0009061">
    <property type="term" value="P:anaerobic respiration"/>
    <property type="evidence" value="ECO:0007669"/>
    <property type="project" value="TreeGrafter"/>
</dbReference>
<accession>A0A5R1Z3V3</accession>
<reference evidence="7 8" key="1">
    <citation type="submission" date="2018-03" db="EMBL/GenBank/DDBJ databases">
        <title>Non-Typhoidal Salmonella genome sequencing and assembly.</title>
        <authorList>
            <person name="Matchawe C."/>
        </authorList>
    </citation>
    <scope>NUCLEOTIDE SEQUENCE [LARGE SCALE GENOMIC DNA]</scope>
    <source>
        <strain evidence="7 8">20dea</strain>
    </source>
</reference>
<evidence type="ECO:0000313" key="7">
    <source>
        <dbReference type="EMBL" id="TGD01305.1"/>
    </source>
</evidence>
<feature type="domain" description="Molybdopterin dinucleotide-binding" evidence="6">
    <location>
        <begin position="168"/>
        <end position="289"/>
    </location>
</feature>
<dbReference type="SUPFAM" id="SSF50692">
    <property type="entry name" value="ADC-like"/>
    <property type="match status" value="1"/>
</dbReference>